<dbReference type="AlphaFoldDB" id="X0W6W9"/>
<gene>
    <name evidence="1" type="ORF">S01H1_52799</name>
</gene>
<dbReference type="EMBL" id="BARS01034151">
    <property type="protein sequence ID" value="GAG18982.1"/>
    <property type="molecule type" value="Genomic_DNA"/>
</dbReference>
<sequence length="191" mass="20611">MGIHELTADEALNIQLGALGFDEVDFTEHLTEGAALTSTYWSVDNDLYDSGGGTGITITDEQDLNLKAFYAGELLDSLQVLTPEANRIMTDNQNQWTNHDCTTFSDAGSHLRSDANTAGMYFKLATQYAPMSPGVSYTMVVKTNGQTWQGALGWEVQDYGGRTLFTIDDDPGTGGQTTIFTAPAGTEGGFR</sequence>
<accession>X0W6W9</accession>
<feature type="non-terminal residue" evidence="1">
    <location>
        <position position="191"/>
    </location>
</feature>
<organism evidence="1">
    <name type="scientific">marine sediment metagenome</name>
    <dbReference type="NCBI Taxonomy" id="412755"/>
    <lineage>
        <taxon>unclassified sequences</taxon>
        <taxon>metagenomes</taxon>
        <taxon>ecological metagenomes</taxon>
    </lineage>
</organism>
<protein>
    <submittedName>
        <fullName evidence="1">Uncharacterized protein</fullName>
    </submittedName>
</protein>
<reference evidence="1" key="1">
    <citation type="journal article" date="2014" name="Front. Microbiol.">
        <title>High frequency of phylogenetically diverse reductive dehalogenase-homologous genes in deep subseafloor sedimentary metagenomes.</title>
        <authorList>
            <person name="Kawai M."/>
            <person name="Futagami T."/>
            <person name="Toyoda A."/>
            <person name="Takaki Y."/>
            <person name="Nishi S."/>
            <person name="Hori S."/>
            <person name="Arai W."/>
            <person name="Tsubouchi T."/>
            <person name="Morono Y."/>
            <person name="Uchiyama I."/>
            <person name="Ito T."/>
            <person name="Fujiyama A."/>
            <person name="Inagaki F."/>
            <person name="Takami H."/>
        </authorList>
    </citation>
    <scope>NUCLEOTIDE SEQUENCE</scope>
    <source>
        <strain evidence="1">Expedition CK06-06</strain>
    </source>
</reference>
<comment type="caution">
    <text evidence="1">The sequence shown here is derived from an EMBL/GenBank/DDBJ whole genome shotgun (WGS) entry which is preliminary data.</text>
</comment>
<evidence type="ECO:0000313" key="1">
    <source>
        <dbReference type="EMBL" id="GAG18982.1"/>
    </source>
</evidence>
<proteinExistence type="predicted"/>
<name>X0W6W9_9ZZZZ</name>